<dbReference type="KEGG" id="fbl:Fbal_2038"/>
<dbReference type="AlphaFoldDB" id="E1SUA8"/>
<keyword evidence="1" id="KW-0472">Membrane</keyword>
<name>E1SUA8_FERBD</name>
<keyword evidence="3" id="KW-1185">Reference proteome</keyword>
<dbReference type="RefSeq" id="WP_013345547.1">
    <property type="nucleotide sequence ID" value="NC_014541.1"/>
</dbReference>
<dbReference type="HOGENOM" id="CLU_118626_0_0_6"/>
<protein>
    <submittedName>
        <fullName evidence="2">Uncharacterized protein</fullName>
    </submittedName>
</protein>
<feature type="transmembrane region" description="Helical" evidence="1">
    <location>
        <begin position="90"/>
        <end position="112"/>
    </location>
</feature>
<dbReference type="eggNOG" id="ENOG502ZCUF">
    <property type="taxonomic scope" value="Bacteria"/>
</dbReference>
<evidence type="ECO:0000313" key="3">
    <source>
        <dbReference type="Proteomes" id="UP000006683"/>
    </source>
</evidence>
<organism evidence="2 3">
    <name type="scientific">Ferrimonas balearica (strain DSM 9799 / CCM 4581 / KCTC 23876 / PAT)</name>
    <dbReference type="NCBI Taxonomy" id="550540"/>
    <lineage>
        <taxon>Bacteria</taxon>
        <taxon>Pseudomonadati</taxon>
        <taxon>Pseudomonadota</taxon>
        <taxon>Gammaproteobacteria</taxon>
        <taxon>Alteromonadales</taxon>
        <taxon>Ferrimonadaceae</taxon>
        <taxon>Ferrimonas</taxon>
    </lineage>
</organism>
<dbReference type="GeneID" id="67182247"/>
<feature type="transmembrane region" description="Helical" evidence="1">
    <location>
        <begin position="67"/>
        <end position="84"/>
    </location>
</feature>
<dbReference type="Proteomes" id="UP000006683">
    <property type="component" value="Chromosome"/>
</dbReference>
<evidence type="ECO:0000313" key="2">
    <source>
        <dbReference type="EMBL" id="ADN76241.1"/>
    </source>
</evidence>
<dbReference type="STRING" id="550540.Fbal_2038"/>
<sequence length="184" mass="21023">MIRHYYLSTSLWELQLVERQLEKQGLSPAQIHVHSRHPTLLRRFHLLPVSSLMLYDLLYYAWRGLQLGAGLAMALLALAFWWGVGELGWVPIWMFAALVLGFCTWEGGLIGLQHPHHRIDSFDKAIAQGMHLMMVDVAPGQRHSLDAVVARHPGLMAQGTAEGVPQPMLTFQERVMQWRSRKPR</sequence>
<dbReference type="EMBL" id="CP002209">
    <property type="protein sequence ID" value="ADN76241.1"/>
    <property type="molecule type" value="Genomic_DNA"/>
</dbReference>
<evidence type="ECO:0000256" key="1">
    <source>
        <dbReference type="SAM" id="Phobius"/>
    </source>
</evidence>
<keyword evidence="1" id="KW-1133">Transmembrane helix</keyword>
<reference evidence="2 3" key="1">
    <citation type="journal article" date="2010" name="Stand. Genomic Sci.">
        <title>Complete genome sequence of Ferrimonas balearica type strain (PAT).</title>
        <authorList>
            <person name="Nolan M."/>
            <person name="Sikorski J."/>
            <person name="Davenport K."/>
            <person name="Lucas S."/>
            <person name="Glavina Del Rio T."/>
            <person name="Tice H."/>
            <person name="Cheng J."/>
            <person name="Goodwin L."/>
            <person name="Pitluck S."/>
            <person name="Liolios K."/>
            <person name="Ivanova N."/>
            <person name="Mavromatis K."/>
            <person name="Ovchinnikova G."/>
            <person name="Pati A."/>
            <person name="Chen A."/>
            <person name="Palaniappan K."/>
            <person name="Land M."/>
            <person name="Hauser L."/>
            <person name="Chang Y."/>
            <person name="Jeffries C."/>
            <person name="Tapia R."/>
            <person name="Brettin T."/>
            <person name="Detter J."/>
            <person name="Han C."/>
            <person name="Yasawong M."/>
            <person name="Rohde M."/>
            <person name="Tindall B."/>
            <person name="Goker M."/>
            <person name="Woyke T."/>
            <person name="Bristow J."/>
            <person name="Eisen J."/>
            <person name="Markowitz V."/>
            <person name="Hugenholtz P."/>
            <person name="Kyrpides N."/>
            <person name="Klenk H."/>
            <person name="Lapidus A."/>
        </authorList>
    </citation>
    <scope>NUCLEOTIDE SEQUENCE [LARGE SCALE GENOMIC DNA]</scope>
    <source>
        <strain evidence="3">DSM 9799 / CCM 4581 / KCTC 23876 / PAT</strain>
    </source>
</reference>
<proteinExistence type="predicted"/>
<accession>E1SUA8</accession>
<keyword evidence="1" id="KW-0812">Transmembrane</keyword>
<gene>
    <name evidence="2" type="ordered locus">Fbal_2038</name>
</gene>
<dbReference type="OrthoDB" id="5905880at2"/>